<gene>
    <name evidence="1" type="ORF">MNB_SV-14-385</name>
</gene>
<name>A0A1W1CE59_9ZZZZ</name>
<evidence type="ECO:0000313" key="1">
    <source>
        <dbReference type="EMBL" id="SFV64150.1"/>
    </source>
</evidence>
<reference evidence="1" key="1">
    <citation type="submission" date="2016-10" db="EMBL/GenBank/DDBJ databases">
        <authorList>
            <person name="de Groot N.N."/>
        </authorList>
    </citation>
    <scope>NUCLEOTIDE SEQUENCE</scope>
</reference>
<organism evidence="1">
    <name type="scientific">hydrothermal vent metagenome</name>
    <dbReference type="NCBI Taxonomy" id="652676"/>
    <lineage>
        <taxon>unclassified sequences</taxon>
        <taxon>metagenomes</taxon>
        <taxon>ecological metagenomes</taxon>
    </lineage>
</organism>
<evidence type="ECO:0008006" key="2">
    <source>
        <dbReference type="Google" id="ProtNLM"/>
    </source>
</evidence>
<dbReference type="EMBL" id="FPHN01000164">
    <property type="protein sequence ID" value="SFV64150.1"/>
    <property type="molecule type" value="Genomic_DNA"/>
</dbReference>
<accession>A0A1W1CE59</accession>
<proteinExistence type="predicted"/>
<dbReference type="AlphaFoldDB" id="A0A1W1CE59"/>
<sequence>MNREINFIVESILQNSNAGKQRLGQKFALHLGLNPGPRGADDGIDGSLIRDGQMIHFQSKLRSVKLDREDARSYFSDILYHKADISIILSGVGFKNTFKERLFGHAGIENIEIHLLELKDIFEKNENFIKACAVLPELVYLGEGDDEVEV</sequence>
<protein>
    <recommendedName>
        <fullName evidence="2">Restriction endonuclease type IV Mrr domain-containing protein</fullName>
    </recommendedName>
</protein>